<dbReference type="InterPro" id="IPR050307">
    <property type="entry name" value="Sterol_Desaturase_Related"/>
</dbReference>
<evidence type="ECO:0000256" key="5">
    <source>
        <dbReference type="SAM" id="Phobius"/>
    </source>
</evidence>
<name>A0AAN6ZI18_9PEZI</name>
<evidence type="ECO:0000256" key="4">
    <source>
        <dbReference type="ARBA" id="ARBA00023136"/>
    </source>
</evidence>
<protein>
    <recommendedName>
        <fullName evidence="6">Fatty acid hydroxylase domain-containing protein</fullName>
    </recommendedName>
</protein>
<feature type="domain" description="Fatty acid hydroxylase" evidence="6">
    <location>
        <begin position="167"/>
        <end position="292"/>
    </location>
</feature>
<evidence type="ECO:0000313" key="8">
    <source>
        <dbReference type="Proteomes" id="UP001304895"/>
    </source>
</evidence>
<accession>A0AAN6ZI18</accession>
<feature type="transmembrane region" description="Helical" evidence="5">
    <location>
        <begin position="160"/>
        <end position="180"/>
    </location>
</feature>
<comment type="subcellular location">
    <subcellularLocation>
        <location evidence="1">Membrane</location>
    </subcellularLocation>
</comment>
<evidence type="ECO:0000313" key="7">
    <source>
        <dbReference type="EMBL" id="KAK4138231.1"/>
    </source>
</evidence>
<keyword evidence="8" id="KW-1185">Reference proteome</keyword>
<dbReference type="GO" id="GO:0016491">
    <property type="term" value="F:oxidoreductase activity"/>
    <property type="evidence" value="ECO:0007669"/>
    <property type="project" value="InterPro"/>
</dbReference>
<dbReference type="Proteomes" id="UP001304895">
    <property type="component" value="Unassembled WGS sequence"/>
</dbReference>
<dbReference type="GO" id="GO:0005506">
    <property type="term" value="F:iron ion binding"/>
    <property type="evidence" value="ECO:0007669"/>
    <property type="project" value="InterPro"/>
</dbReference>
<reference evidence="7" key="1">
    <citation type="journal article" date="2023" name="Mol. Phylogenet. Evol.">
        <title>Genome-scale phylogeny and comparative genomics of the fungal order Sordariales.</title>
        <authorList>
            <person name="Hensen N."/>
            <person name="Bonometti L."/>
            <person name="Westerberg I."/>
            <person name="Brannstrom I.O."/>
            <person name="Guillou S."/>
            <person name="Cros-Aarteil S."/>
            <person name="Calhoun S."/>
            <person name="Haridas S."/>
            <person name="Kuo A."/>
            <person name="Mondo S."/>
            <person name="Pangilinan J."/>
            <person name="Riley R."/>
            <person name="LaButti K."/>
            <person name="Andreopoulos B."/>
            <person name="Lipzen A."/>
            <person name="Chen C."/>
            <person name="Yan M."/>
            <person name="Daum C."/>
            <person name="Ng V."/>
            <person name="Clum A."/>
            <person name="Steindorff A."/>
            <person name="Ohm R.A."/>
            <person name="Martin F."/>
            <person name="Silar P."/>
            <person name="Natvig D.O."/>
            <person name="Lalanne C."/>
            <person name="Gautier V."/>
            <person name="Ament-Velasquez S.L."/>
            <person name="Kruys A."/>
            <person name="Hutchinson M.I."/>
            <person name="Powell A.J."/>
            <person name="Barry K."/>
            <person name="Miller A.N."/>
            <person name="Grigoriev I.V."/>
            <person name="Debuchy R."/>
            <person name="Gladieux P."/>
            <person name="Hiltunen Thoren M."/>
            <person name="Johannesson H."/>
        </authorList>
    </citation>
    <scope>NUCLEOTIDE SEQUENCE</scope>
    <source>
        <strain evidence="7">CBS 123565</strain>
    </source>
</reference>
<evidence type="ECO:0000256" key="3">
    <source>
        <dbReference type="ARBA" id="ARBA00022989"/>
    </source>
</evidence>
<proteinExistence type="predicted"/>
<dbReference type="PANTHER" id="PTHR11863">
    <property type="entry name" value="STEROL DESATURASE"/>
    <property type="match status" value="1"/>
</dbReference>
<dbReference type="GO" id="GO:0008610">
    <property type="term" value="P:lipid biosynthetic process"/>
    <property type="evidence" value="ECO:0007669"/>
    <property type="project" value="InterPro"/>
</dbReference>
<keyword evidence="3 5" id="KW-1133">Transmembrane helix</keyword>
<dbReference type="AlphaFoldDB" id="A0AAN6ZI18"/>
<organism evidence="7 8">
    <name type="scientific">Trichocladium antarcticum</name>
    <dbReference type="NCBI Taxonomy" id="1450529"/>
    <lineage>
        <taxon>Eukaryota</taxon>
        <taxon>Fungi</taxon>
        <taxon>Dikarya</taxon>
        <taxon>Ascomycota</taxon>
        <taxon>Pezizomycotina</taxon>
        <taxon>Sordariomycetes</taxon>
        <taxon>Sordariomycetidae</taxon>
        <taxon>Sordariales</taxon>
        <taxon>Chaetomiaceae</taxon>
        <taxon>Trichocladium</taxon>
    </lineage>
</organism>
<evidence type="ECO:0000259" key="6">
    <source>
        <dbReference type="Pfam" id="PF04116"/>
    </source>
</evidence>
<keyword evidence="2 5" id="KW-0812">Transmembrane</keyword>
<gene>
    <name evidence="7" type="ORF">BT67DRAFT_369205</name>
</gene>
<sequence length="343" mass="40342">MDVVLEVTDTFLLDYAYAWLLPARPAPYNFPDAVPANATVFSTWQYKPATAFFSFEPSRAAYTSAWARDNIYRQTLSLFLILWLFGLLVYFLFASLSYLFVFDKKTFEHPKFLKNQVWLEMKQANWAMPGMALLTAPMLVAEVRGHSLLYDTSDQGPGRWYDWVQFPLFIVFTDFGIYWVHRWLHLPAVYKRLHKPHHKWIVCTPYASHAFHPLDGFAQSLPYHIFPFIFPLQKLAYVGLFVFINFWTIMIHDGEYIANNPVINGAACHSVHHLAFNYNYGQYTTLWDRLGGSYRAPEAAMFRKETRMSRRHWEKECHVMETIVQEVEGEDDRVYEPETKKSR</sequence>
<dbReference type="GO" id="GO:0016020">
    <property type="term" value="C:membrane"/>
    <property type="evidence" value="ECO:0007669"/>
    <property type="project" value="UniProtKB-SubCell"/>
</dbReference>
<dbReference type="Pfam" id="PF04116">
    <property type="entry name" value="FA_hydroxylase"/>
    <property type="match status" value="1"/>
</dbReference>
<evidence type="ECO:0000256" key="2">
    <source>
        <dbReference type="ARBA" id="ARBA00022692"/>
    </source>
</evidence>
<comment type="caution">
    <text evidence="7">The sequence shown here is derived from an EMBL/GenBank/DDBJ whole genome shotgun (WGS) entry which is preliminary data.</text>
</comment>
<dbReference type="InterPro" id="IPR006694">
    <property type="entry name" value="Fatty_acid_hydroxylase"/>
</dbReference>
<dbReference type="EMBL" id="MU853401">
    <property type="protein sequence ID" value="KAK4138231.1"/>
    <property type="molecule type" value="Genomic_DNA"/>
</dbReference>
<feature type="transmembrane region" description="Helical" evidence="5">
    <location>
        <begin position="76"/>
        <end position="102"/>
    </location>
</feature>
<feature type="transmembrane region" description="Helical" evidence="5">
    <location>
        <begin position="235"/>
        <end position="252"/>
    </location>
</feature>
<evidence type="ECO:0000256" key="1">
    <source>
        <dbReference type="ARBA" id="ARBA00004370"/>
    </source>
</evidence>
<keyword evidence="4 5" id="KW-0472">Membrane</keyword>
<reference evidence="7" key="2">
    <citation type="submission" date="2023-05" db="EMBL/GenBank/DDBJ databases">
        <authorList>
            <consortium name="Lawrence Berkeley National Laboratory"/>
            <person name="Steindorff A."/>
            <person name="Hensen N."/>
            <person name="Bonometti L."/>
            <person name="Westerberg I."/>
            <person name="Brannstrom I.O."/>
            <person name="Guillou S."/>
            <person name="Cros-Aarteil S."/>
            <person name="Calhoun S."/>
            <person name="Haridas S."/>
            <person name="Kuo A."/>
            <person name="Mondo S."/>
            <person name="Pangilinan J."/>
            <person name="Riley R."/>
            <person name="Labutti K."/>
            <person name="Andreopoulos B."/>
            <person name="Lipzen A."/>
            <person name="Chen C."/>
            <person name="Yanf M."/>
            <person name="Daum C."/>
            <person name="Ng V."/>
            <person name="Clum A."/>
            <person name="Ohm R."/>
            <person name="Martin F."/>
            <person name="Silar P."/>
            <person name="Natvig D."/>
            <person name="Lalanne C."/>
            <person name="Gautier V."/>
            <person name="Ament-Velasquez S.L."/>
            <person name="Kruys A."/>
            <person name="Hutchinson M.I."/>
            <person name="Powell A.J."/>
            <person name="Barry K."/>
            <person name="Miller A.N."/>
            <person name="Grigoriev I.V."/>
            <person name="Debuchy R."/>
            <person name="Gladieux P."/>
            <person name="Thoren M.H."/>
            <person name="Johannesson H."/>
        </authorList>
    </citation>
    <scope>NUCLEOTIDE SEQUENCE</scope>
    <source>
        <strain evidence="7">CBS 123565</strain>
    </source>
</reference>